<feature type="binding site" evidence="5">
    <location>
        <position position="85"/>
    </location>
    <ligand>
        <name>ATP</name>
        <dbReference type="ChEBI" id="CHEBI:30616"/>
    </ligand>
</feature>
<dbReference type="EMBL" id="JABBJJ010000523">
    <property type="protein sequence ID" value="NMO23062.1"/>
    <property type="molecule type" value="Genomic_DNA"/>
</dbReference>
<evidence type="ECO:0000256" key="6">
    <source>
        <dbReference type="SAM" id="MobiDB-lite"/>
    </source>
</evidence>
<dbReference type="Gene3D" id="3.30.200.20">
    <property type="entry name" value="Phosphorylase Kinase, domain 1"/>
    <property type="match status" value="1"/>
</dbReference>
<name>A0A848LZV5_9BACT</name>
<evidence type="ECO:0000256" key="5">
    <source>
        <dbReference type="PROSITE-ProRule" id="PRU10141"/>
    </source>
</evidence>
<dbReference type="InterPro" id="IPR008271">
    <property type="entry name" value="Ser/Thr_kinase_AS"/>
</dbReference>
<feature type="region of interest" description="Disordered" evidence="6">
    <location>
        <begin position="343"/>
        <end position="437"/>
    </location>
</feature>
<evidence type="ECO:0000259" key="7">
    <source>
        <dbReference type="PROSITE" id="PS50011"/>
    </source>
</evidence>
<dbReference type="InterPro" id="IPR017441">
    <property type="entry name" value="Protein_kinase_ATP_BS"/>
</dbReference>
<proteinExistence type="predicted"/>
<dbReference type="PROSITE" id="PS50011">
    <property type="entry name" value="PROTEIN_KINASE_DOM"/>
    <property type="match status" value="1"/>
</dbReference>
<dbReference type="SMART" id="SM00220">
    <property type="entry name" value="S_TKc"/>
    <property type="match status" value="1"/>
</dbReference>
<accession>A0A848LZV5</accession>
<keyword evidence="2 5" id="KW-0547">Nucleotide-binding</keyword>
<dbReference type="Pfam" id="PF00069">
    <property type="entry name" value="Pkinase"/>
    <property type="match status" value="1"/>
</dbReference>
<dbReference type="PROSITE" id="PS00108">
    <property type="entry name" value="PROTEIN_KINASE_ST"/>
    <property type="match status" value="1"/>
</dbReference>
<keyword evidence="4 5" id="KW-0067">ATP-binding</keyword>
<dbReference type="RefSeq" id="WP_169352171.1">
    <property type="nucleotide sequence ID" value="NZ_JABBJJ010000523.1"/>
</dbReference>
<keyword evidence="9" id="KW-1185">Reference proteome</keyword>
<dbReference type="InterPro" id="IPR011009">
    <property type="entry name" value="Kinase-like_dom_sf"/>
</dbReference>
<dbReference type="InterPro" id="IPR000719">
    <property type="entry name" value="Prot_kinase_dom"/>
</dbReference>
<sequence>MNFLCPACRTPLPGARADLVVPCSACGVQVDLARVETAPGIARFSPEVDLTGESLGGFRLVGRLGAGGMGTVYAAEGYAGPCAVKVLSTLVAADPAVRARFRREAEALRQVQHPAIVRVLAEGEERGFCWYAMERVDGPDLRAKLTKDGPLPWPEVEGLSRRMLAALGAAHERGFIHRDVKPGNILLAPDGAKLCDFGIARLDGATTLTESAALIGSLRYMAPEQQRLGRAVAQSDLFALGLVLYEALAGGFPGEKPLPAEVPRRLRRLLTRLLSERIEDRPDSAESARRLLERRVPVGAVALGTSAVAALAGLVLLGPMAASQEPAAETKAPVVTKNAPVAPVPEAVQAKTRQEPVEQAPTKDTAPSSRQALQAEPPGTATPTPLQKALGTRGTSGGTGGPGVRTGDPTTEDRLKSGGKRAGLPRARSKNAALEKD</sequence>
<dbReference type="CDD" id="cd14014">
    <property type="entry name" value="STKc_PknB_like"/>
    <property type="match status" value="1"/>
</dbReference>
<evidence type="ECO:0000313" key="9">
    <source>
        <dbReference type="Proteomes" id="UP000518300"/>
    </source>
</evidence>
<dbReference type="PROSITE" id="PS00107">
    <property type="entry name" value="PROTEIN_KINASE_ATP"/>
    <property type="match status" value="1"/>
</dbReference>
<dbReference type="AlphaFoldDB" id="A0A848LZV5"/>
<evidence type="ECO:0000313" key="8">
    <source>
        <dbReference type="EMBL" id="NMO23062.1"/>
    </source>
</evidence>
<evidence type="ECO:0000256" key="4">
    <source>
        <dbReference type="ARBA" id="ARBA00022840"/>
    </source>
</evidence>
<organism evidence="8 9">
    <name type="scientific">Pyxidicoccus fallax</name>
    <dbReference type="NCBI Taxonomy" id="394095"/>
    <lineage>
        <taxon>Bacteria</taxon>
        <taxon>Pseudomonadati</taxon>
        <taxon>Myxococcota</taxon>
        <taxon>Myxococcia</taxon>
        <taxon>Myxococcales</taxon>
        <taxon>Cystobacterineae</taxon>
        <taxon>Myxococcaceae</taxon>
        <taxon>Pyxidicoccus</taxon>
    </lineage>
</organism>
<gene>
    <name evidence="8" type="ORF">HG543_50615</name>
</gene>
<dbReference type="Gene3D" id="1.10.510.10">
    <property type="entry name" value="Transferase(Phosphotransferase) domain 1"/>
    <property type="match status" value="1"/>
</dbReference>
<dbReference type="SUPFAM" id="SSF56112">
    <property type="entry name" value="Protein kinase-like (PK-like)"/>
    <property type="match status" value="1"/>
</dbReference>
<feature type="compositionally biased region" description="Gly residues" evidence="6">
    <location>
        <begin position="394"/>
        <end position="404"/>
    </location>
</feature>
<evidence type="ECO:0000256" key="3">
    <source>
        <dbReference type="ARBA" id="ARBA00022777"/>
    </source>
</evidence>
<dbReference type="GO" id="GO:0004674">
    <property type="term" value="F:protein serine/threonine kinase activity"/>
    <property type="evidence" value="ECO:0007669"/>
    <property type="project" value="TreeGrafter"/>
</dbReference>
<protein>
    <submittedName>
        <fullName evidence="8">Protein kinase</fullName>
    </submittedName>
</protein>
<evidence type="ECO:0000256" key="1">
    <source>
        <dbReference type="ARBA" id="ARBA00022679"/>
    </source>
</evidence>
<keyword evidence="3 8" id="KW-0418">Kinase</keyword>
<comment type="caution">
    <text evidence="8">The sequence shown here is derived from an EMBL/GenBank/DDBJ whole genome shotgun (WGS) entry which is preliminary data.</text>
</comment>
<dbReference type="Proteomes" id="UP000518300">
    <property type="component" value="Unassembled WGS sequence"/>
</dbReference>
<dbReference type="GO" id="GO:0005524">
    <property type="term" value="F:ATP binding"/>
    <property type="evidence" value="ECO:0007669"/>
    <property type="project" value="UniProtKB-UniRule"/>
</dbReference>
<dbReference type="PANTHER" id="PTHR43289:SF6">
    <property type="entry name" value="SERINE_THREONINE-PROTEIN KINASE NEKL-3"/>
    <property type="match status" value="1"/>
</dbReference>
<dbReference type="PANTHER" id="PTHR43289">
    <property type="entry name" value="MITOGEN-ACTIVATED PROTEIN KINASE KINASE KINASE 20-RELATED"/>
    <property type="match status" value="1"/>
</dbReference>
<reference evidence="8 9" key="1">
    <citation type="submission" date="2020-04" db="EMBL/GenBank/DDBJ databases">
        <title>Draft genome of Pyxidicoccus fallax type strain.</title>
        <authorList>
            <person name="Whitworth D.E."/>
        </authorList>
    </citation>
    <scope>NUCLEOTIDE SEQUENCE [LARGE SCALE GENOMIC DNA]</scope>
    <source>
        <strain evidence="8 9">DSM 14698</strain>
    </source>
</reference>
<keyword evidence="1" id="KW-0808">Transferase</keyword>
<evidence type="ECO:0000256" key="2">
    <source>
        <dbReference type="ARBA" id="ARBA00022741"/>
    </source>
</evidence>
<feature type="domain" description="Protein kinase" evidence="7">
    <location>
        <begin position="58"/>
        <end position="317"/>
    </location>
</feature>